<evidence type="ECO:0000313" key="2">
    <source>
        <dbReference type="Proteomes" id="UP000556329"/>
    </source>
</evidence>
<comment type="caution">
    <text evidence="1">The sequence shown here is derived from an EMBL/GenBank/DDBJ whole genome shotgun (WGS) entry which is preliminary data.</text>
</comment>
<accession>A0A841P5U1</accession>
<dbReference type="Proteomes" id="UP000556329">
    <property type="component" value="Unassembled WGS sequence"/>
</dbReference>
<proteinExistence type="predicted"/>
<protein>
    <submittedName>
        <fullName evidence="1">Glucose dehydrogenase</fullName>
    </submittedName>
</protein>
<reference evidence="1 2" key="1">
    <citation type="submission" date="2020-08" db="EMBL/GenBank/DDBJ databases">
        <title>Genomic Encyclopedia of Type Strains, Phase IV (KMG-IV): sequencing the most valuable type-strain genomes for metagenomic binning, comparative biology and taxonomic classification.</title>
        <authorList>
            <person name="Goeker M."/>
        </authorList>
    </citation>
    <scope>NUCLEOTIDE SEQUENCE [LARGE SCALE GENOMIC DNA]</scope>
    <source>
        <strain evidence="1 2">DSM 100039</strain>
    </source>
</reference>
<name>A0A841P5U1_9HYPH</name>
<gene>
    <name evidence="1" type="ORF">HNQ71_003368</name>
</gene>
<sequence length="99" mass="10720">MLGVLLLLPPMVRSLHRIDTGSARYNGTSRLLAASLVIAVLAGVYTMFQSPHDVAGTFADDRTRRETLKAPFRMANGRLTAALRPVTVLPSSLRKTSAI</sequence>
<organism evidence="1 2">
    <name type="scientific">Mesorhizobium sangaii</name>
    <dbReference type="NCBI Taxonomy" id="505389"/>
    <lineage>
        <taxon>Bacteria</taxon>
        <taxon>Pseudomonadati</taxon>
        <taxon>Pseudomonadota</taxon>
        <taxon>Alphaproteobacteria</taxon>
        <taxon>Hyphomicrobiales</taxon>
        <taxon>Phyllobacteriaceae</taxon>
        <taxon>Mesorhizobium</taxon>
    </lineage>
</organism>
<keyword evidence="2" id="KW-1185">Reference proteome</keyword>
<dbReference type="EMBL" id="JACHEF010000003">
    <property type="protein sequence ID" value="MBB6410694.1"/>
    <property type="molecule type" value="Genomic_DNA"/>
</dbReference>
<dbReference type="AlphaFoldDB" id="A0A841P5U1"/>
<dbReference type="RefSeq" id="WP_184873615.1">
    <property type="nucleotide sequence ID" value="NZ_JACHEF010000003.1"/>
</dbReference>
<evidence type="ECO:0000313" key="1">
    <source>
        <dbReference type="EMBL" id="MBB6410694.1"/>
    </source>
</evidence>